<feature type="transmembrane region" description="Helical" evidence="1">
    <location>
        <begin position="59"/>
        <end position="92"/>
    </location>
</feature>
<gene>
    <name evidence="2" type="ORF">ACFO0C_03700</name>
</gene>
<dbReference type="Proteomes" id="UP001595867">
    <property type="component" value="Unassembled WGS sequence"/>
</dbReference>
<dbReference type="EMBL" id="JBHSBL010000005">
    <property type="protein sequence ID" value="MFC4064020.1"/>
    <property type="molecule type" value="Genomic_DNA"/>
</dbReference>
<keyword evidence="1" id="KW-0472">Membrane</keyword>
<sequence>MGTELHAGIDFEKVVVSPYPIKGRSGVASRERTGTLIEYVPRAASGRSREERVTFAARLALPLLFVSAVLAASGFSWWLAFGGSLALVGVVWRRQARAAQQSAFAVPRDTESRVLWSVAERAAFAGALDASKRVRRTWPALGDMIDPVLADRSLTRSLGELAEVLGRRQELRRLREELAEVWGADIPADSPARVAADVQRQRADEVWREAGDAANRILGSIDAAARAGESFIRERRVAATARHAEQTLARVAGVPAAVESGPDLAGRTEAVIEAYRDLAGRADIQAAA</sequence>
<organism evidence="2 3">
    <name type="scientific">Actinoplanes subglobosus</name>
    <dbReference type="NCBI Taxonomy" id="1547892"/>
    <lineage>
        <taxon>Bacteria</taxon>
        <taxon>Bacillati</taxon>
        <taxon>Actinomycetota</taxon>
        <taxon>Actinomycetes</taxon>
        <taxon>Micromonosporales</taxon>
        <taxon>Micromonosporaceae</taxon>
        <taxon>Actinoplanes</taxon>
    </lineage>
</organism>
<evidence type="ECO:0000313" key="2">
    <source>
        <dbReference type="EMBL" id="MFC4064020.1"/>
    </source>
</evidence>
<keyword evidence="1" id="KW-1133">Transmembrane helix</keyword>
<comment type="caution">
    <text evidence="2">The sequence shown here is derived from an EMBL/GenBank/DDBJ whole genome shotgun (WGS) entry which is preliminary data.</text>
</comment>
<keyword evidence="1" id="KW-0812">Transmembrane</keyword>
<protein>
    <submittedName>
        <fullName evidence="2">Uncharacterized protein</fullName>
    </submittedName>
</protein>
<evidence type="ECO:0000256" key="1">
    <source>
        <dbReference type="SAM" id="Phobius"/>
    </source>
</evidence>
<name>A0ABV8IQD3_9ACTN</name>
<dbReference type="RefSeq" id="WP_378065059.1">
    <property type="nucleotide sequence ID" value="NZ_JBHSBL010000005.1"/>
</dbReference>
<accession>A0ABV8IQD3</accession>
<evidence type="ECO:0000313" key="3">
    <source>
        <dbReference type="Proteomes" id="UP001595867"/>
    </source>
</evidence>
<keyword evidence="3" id="KW-1185">Reference proteome</keyword>
<reference evidence="3" key="1">
    <citation type="journal article" date="2019" name="Int. J. Syst. Evol. Microbiol.">
        <title>The Global Catalogue of Microorganisms (GCM) 10K type strain sequencing project: providing services to taxonomists for standard genome sequencing and annotation.</title>
        <authorList>
            <consortium name="The Broad Institute Genomics Platform"/>
            <consortium name="The Broad Institute Genome Sequencing Center for Infectious Disease"/>
            <person name="Wu L."/>
            <person name="Ma J."/>
        </authorList>
    </citation>
    <scope>NUCLEOTIDE SEQUENCE [LARGE SCALE GENOMIC DNA]</scope>
    <source>
        <strain evidence="3">TBRC 5832</strain>
    </source>
</reference>
<proteinExistence type="predicted"/>